<comment type="caution">
    <text evidence="1">The sequence shown here is derived from an EMBL/GenBank/DDBJ whole genome shotgun (WGS) entry which is preliminary data.</text>
</comment>
<protein>
    <recommendedName>
        <fullName evidence="3">Oxidoreductase subunit</fullName>
    </recommendedName>
</protein>
<organism evidence="1 2">
    <name type="scientific">Brenneria alni</name>
    <dbReference type="NCBI Taxonomy" id="71656"/>
    <lineage>
        <taxon>Bacteria</taxon>
        <taxon>Pseudomonadati</taxon>
        <taxon>Pseudomonadota</taxon>
        <taxon>Gammaproteobacteria</taxon>
        <taxon>Enterobacterales</taxon>
        <taxon>Pectobacteriaceae</taxon>
        <taxon>Brenneria</taxon>
    </lineage>
</organism>
<dbReference type="RefSeq" id="WP_121575936.1">
    <property type="nucleotide sequence ID" value="NZ_MJLZ01000038.1"/>
</dbReference>
<dbReference type="OrthoDB" id="8456222at2"/>
<name>A0A421DL31_9GAMM</name>
<accession>A0A421DL31</accession>
<evidence type="ECO:0000313" key="1">
    <source>
        <dbReference type="EMBL" id="RLM20692.1"/>
    </source>
</evidence>
<dbReference type="AlphaFoldDB" id="A0A421DL31"/>
<evidence type="ECO:0008006" key="3">
    <source>
        <dbReference type="Google" id="ProtNLM"/>
    </source>
</evidence>
<keyword evidence="2" id="KW-1185">Reference proteome</keyword>
<dbReference type="NCBIfam" id="NF007410">
    <property type="entry name" value="PRK09946.1"/>
    <property type="match status" value="1"/>
</dbReference>
<gene>
    <name evidence="1" type="ORF">BIY29_14750</name>
</gene>
<dbReference type="EMBL" id="MJLZ01000038">
    <property type="protein sequence ID" value="RLM20692.1"/>
    <property type="molecule type" value="Genomic_DNA"/>
</dbReference>
<reference evidence="1 2" key="1">
    <citation type="submission" date="2016-09" db="EMBL/GenBank/DDBJ databases">
        <authorList>
            <person name="Doonan J."/>
            <person name="Pachebat J.A."/>
            <person name="Golyshin P.N."/>
            <person name="Denman S."/>
            <person name="Mcdonald J.E."/>
        </authorList>
    </citation>
    <scope>NUCLEOTIDE SEQUENCE [LARGE SCALE GENOMIC DNA]</scope>
    <source>
        <strain evidence="1 2">NCPPB 3934</strain>
    </source>
</reference>
<dbReference type="Proteomes" id="UP000285648">
    <property type="component" value="Unassembled WGS sequence"/>
</dbReference>
<dbReference type="InterPro" id="IPR059209">
    <property type="entry name" value="YdhT-like"/>
</dbReference>
<evidence type="ECO:0000313" key="2">
    <source>
        <dbReference type="Proteomes" id="UP000285648"/>
    </source>
</evidence>
<proteinExistence type="predicted"/>
<sequence length="310" mass="32955">MNKITRQQLHSLQVSPQIYRWFLRRFPQGGDYTEIHHALMCDGYIEWMESLVAYSYAVSFDTPSFIAQEISATQAMVDRLTDGNNGVIQVRPRSRSGKYTPDMLSEVQLATGDPMLDIGCIGLPSKVATSGPYNFIGNSGENSGIASVGYACQLASSGFAVKISNAGQHCRIGSLGGRARISNSGNSAKISSAGRGSHISNSGMRSYISSVGESTTIANVGDMCKIGTSGNDNRIANTGNNVSISVTGENTVVTSSGLINTLVLGKGGCAALTYHDGVRTRFLVVYEGENGITAGVKYRFNDAFELEVCG</sequence>